<dbReference type="RefSeq" id="WP_198569799.1">
    <property type="nucleotide sequence ID" value="NZ_CP066167.1"/>
</dbReference>
<evidence type="ECO:0000256" key="11">
    <source>
        <dbReference type="HAMAP-Rule" id="MF_00255"/>
    </source>
</evidence>
<evidence type="ECO:0000256" key="8">
    <source>
        <dbReference type="ARBA" id="ARBA00022917"/>
    </source>
</evidence>
<evidence type="ECO:0000256" key="9">
    <source>
        <dbReference type="ARBA" id="ARBA00023146"/>
    </source>
</evidence>
<evidence type="ECO:0000256" key="4">
    <source>
        <dbReference type="ARBA" id="ARBA00022490"/>
    </source>
</evidence>
<dbReference type="GO" id="GO:0005524">
    <property type="term" value="F:ATP binding"/>
    <property type="evidence" value="ECO:0007669"/>
    <property type="project" value="UniProtKB-UniRule"/>
</dbReference>
<keyword evidence="14" id="KW-1185">Reference proteome</keyword>
<evidence type="ECO:0000256" key="2">
    <source>
        <dbReference type="ARBA" id="ARBA00008226"/>
    </source>
</evidence>
<gene>
    <name evidence="11" type="primary">glyS</name>
    <name evidence="13" type="ORF">I6N98_00030</name>
</gene>
<dbReference type="KEGG" id="snan:I6N98_00030"/>
<comment type="subcellular location">
    <subcellularLocation>
        <location evidence="1 11">Cytoplasm</location>
    </subcellularLocation>
</comment>
<keyword evidence="7 11" id="KW-0067">ATP-binding</keyword>
<evidence type="ECO:0000256" key="6">
    <source>
        <dbReference type="ARBA" id="ARBA00022741"/>
    </source>
</evidence>
<evidence type="ECO:0000313" key="14">
    <source>
        <dbReference type="Proteomes" id="UP000596063"/>
    </source>
</evidence>
<accession>A0A7T4R115</accession>
<feature type="domain" description="DALR anticodon binding" evidence="12">
    <location>
        <begin position="583"/>
        <end position="680"/>
    </location>
</feature>
<evidence type="ECO:0000256" key="5">
    <source>
        <dbReference type="ARBA" id="ARBA00022598"/>
    </source>
</evidence>
<dbReference type="InterPro" id="IPR008909">
    <property type="entry name" value="DALR_anticod-bd"/>
</dbReference>
<dbReference type="Pfam" id="PF05746">
    <property type="entry name" value="DALR_1"/>
    <property type="match status" value="1"/>
</dbReference>
<dbReference type="PANTHER" id="PTHR30075:SF2">
    <property type="entry name" value="GLYCINE--TRNA LIGASE, CHLOROPLASTIC_MITOCHONDRIAL 2"/>
    <property type="match status" value="1"/>
</dbReference>
<comment type="similarity">
    <text evidence="2 11">Belongs to the class-II aminoacyl-tRNA synthetase family.</text>
</comment>
<name>A0A7T4R115_9GAMM</name>
<proteinExistence type="inferred from homology"/>
<dbReference type="InterPro" id="IPR006194">
    <property type="entry name" value="Gly-tRNA-synth_heterodimer"/>
</dbReference>
<reference evidence="13 14" key="1">
    <citation type="submission" date="2020-12" db="EMBL/GenBank/DDBJ databases">
        <authorList>
            <person name="Shan Y."/>
        </authorList>
    </citation>
    <scope>NUCLEOTIDE SEQUENCE [LARGE SCALE GENOMIC DNA]</scope>
    <source>
        <strain evidence="14">csc3.9</strain>
    </source>
</reference>
<dbReference type="PRINTS" id="PR01045">
    <property type="entry name" value="TRNASYNTHGB"/>
</dbReference>
<dbReference type="Proteomes" id="UP000596063">
    <property type="component" value="Chromosome"/>
</dbReference>
<dbReference type="GO" id="GO:0006420">
    <property type="term" value="P:arginyl-tRNA aminoacylation"/>
    <property type="evidence" value="ECO:0007669"/>
    <property type="project" value="InterPro"/>
</dbReference>
<organism evidence="13 14">
    <name type="scientific">Spongiibacter nanhainus</name>
    <dbReference type="NCBI Taxonomy" id="2794344"/>
    <lineage>
        <taxon>Bacteria</taxon>
        <taxon>Pseudomonadati</taxon>
        <taxon>Pseudomonadota</taxon>
        <taxon>Gammaproteobacteria</taxon>
        <taxon>Cellvibrionales</taxon>
        <taxon>Spongiibacteraceae</taxon>
        <taxon>Spongiibacter</taxon>
    </lineage>
</organism>
<dbReference type="Pfam" id="PF02092">
    <property type="entry name" value="tRNA_synt_2f"/>
    <property type="match status" value="1"/>
</dbReference>
<evidence type="ECO:0000256" key="3">
    <source>
        <dbReference type="ARBA" id="ARBA00011209"/>
    </source>
</evidence>
<evidence type="ECO:0000256" key="1">
    <source>
        <dbReference type="ARBA" id="ARBA00004496"/>
    </source>
</evidence>
<keyword evidence="5 11" id="KW-0436">Ligase</keyword>
<dbReference type="AlphaFoldDB" id="A0A7T4R115"/>
<keyword evidence="9 11" id="KW-0030">Aminoacyl-tRNA synthetase</keyword>
<dbReference type="NCBIfam" id="TIGR00211">
    <property type="entry name" value="glyS"/>
    <property type="match status" value="1"/>
</dbReference>
<keyword evidence="4 11" id="KW-0963">Cytoplasm</keyword>
<keyword evidence="6 11" id="KW-0547">Nucleotide-binding</keyword>
<evidence type="ECO:0000313" key="13">
    <source>
        <dbReference type="EMBL" id="QQD18302.1"/>
    </source>
</evidence>
<comment type="subunit">
    <text evidence="3 11">Tetramer of two alpha and two beta subunits.</text>
</comment>
<dbReference type="EC" id="6.1.1.14" evidence="11"/>
<comment type="catalytic activity">
    <reaction evidence="10 11">
        <text>tRNA(Gly) + glycine + ATP = glycyl-tRNA(Gly) + AMP + diphosphate</text>
        <dbReference type="Rhea" id="RHEA:16013"/>
        <dbReference type="Rhea" id="RHEA-COMP:9664"/>
        <dbReference type="Rhea" id="RHEA-COMP:9683"/>
        <dbReference type="ChEBI" id="CHEBI:30616"/>
        <dbReference type="ChEBI" id="CHEBI:33019"/>
        <dbReference type="ChEBI" id="CHEBI:57305"/>
        <dbReference type="ChEBI" id="CHEBI:78442"/>
        <dbReference type="ChEBI" id="CHEBI:78522"/>
        <dbReference type="ChEBI" id="CHEBI:456215"/>
        <dbReference type="EC" id="6.1.1.14"/>
    </reaction>
</comment>
<dbReference type="PROSITE" id="PS50861">
    <property type="entry name" value="AA_TRNA_LIGASE_II_GLYAB"/>
    <property type="match status" value="1"/>
</dbReference>
<dbReference type="GO" id="GO:0004814">
    <property type="term" value="F:arginine-tRNA ligase activity"/>
    <property type="evidence" value="ECO:0007669"/>
    <property type="project" value="InterPro"/>
</dbReference>
<dbReference type="GO" id="GO:0005829">
    <property type="term" value="C:cytosol"/>
    <property type="evidence" value="ECO:0007669"/>
    <property type="project" value="TreeGrafter"/>
</dbReference>
<dbReference type="GO" id="GO:0006426">
    <property type="term" value="P:glycyl-tRNA aminoacylation"/>
    <property type="evidence" value="ECO:0007669"/>
    <property type="project" value="UniProtKB-UniRule"/>
</dbReference>
<dbReference type="GO" id="GO:0004820">
    <property type="term" value="F:glycine-tRNA ligase activity"/>
    <property type="evidence" value="ECO:0007669"/>
    <property type="project" value="UniProtKB-UniRule"/>
</dbReference>
<dbReference type="PANTHER" id="PTHR30075">
    <property type="entry name" value="GLYCYL-TRNA SYNTHETASE"/>
    <property type="match status" value="1"/>
</dbReference>
<dbReference type="HAMAP" id="MF_00255">
    <property type="entry name" value="Gly_tRNA_synth_beta"/>
    <property type="match status" value="1"/>
</dbReference>
<protein>
    <recommendedName>
        <fullName evidence="11">Glycine--tRNA ligase beta subunit</fullName>
        <ecNumber evidence="11">6.1.1.14</ecNumber>
    </recommendedName>
    <alternativeName>
        <fullName evidence="11">Glycyl-tRNA synthetase beta subunit</fullName>
        <shortName evidence="11">GlyRS</shortName>
    </alternativeName>
</protein>
<evidence type="ECO:0000256" key="7">
    <source>
        <dbReference type="ARBA" id="ARBA00022840"/>
    </source>
</evidence>
<dbReference type="SUPFAM" id="SSF109604">
    <property type="entry name" value="HD-domain/PDEase-like"/>
    <property type="match status" value="1"/>
</dbReference>
<dbReference type="InterPro" id="IPR015944">
    <property type="entry name" value="Gly-tRNA-synth_bsu"/>
</dbReference>
<sequence length="695" mass="75806">MTAQDLLIEVGTEELPPKALPALSQAFADALCKQLQDANIPFAQCTRYASPRRLAVLLTALAESAEDQTQEIWGPPAKVAFDDDGKPTRAATAFADKNGLDVAKLGDCVANDGKQDKLFIKKDVPGAESTAVIGGMITNALDQLPIPKRMRWGASRAEFVRPIHWLTVIYGQQAVDCEVMGFKAGSSTRGHRFHSSGEISISDANDYAGILEEQGKVIADFDRRREMIRQQVSEAGQQLGGVAVIDDDLLDEVTALVEWPVALAGNFEQRFLEVPAEALVSSMKEHQKYFHVVDSNGKLMPHFVTVSNIESREPQKVIDGNERVIRPRLSDAAFFYETDLKTTLADQRAKLKNIVFQEKLGTLFDKTQRIRSISEMLASKIGADADQATRAAELCKSDLVSEMVGEFDDMQGIAGYYYAKHDGEAADVASAMQEHYLPRFAGDELPQSQAGIIVALADRLDTLTGIFGIGQKPTGSKDPFALRRASLAVLRILIEKQLPLDLRELIRFAIAQHPSLSAGDDLEDTVLSYMLDRLRAWYDDRGISAEVFMSVHAKGISAPLDFDRRIDAVQAFTQLPEAAALAAANKRVTNILAKSDSDTSGAVDSKLLQEDAERTLSDALTKQAAQVAPLFKDGDYAAGLKSLAELGAPVDAFFDQVMVNVDDAALRDNRLRLLAALQALFLEVADISQLVPAKG</sequence>
<dbReference type="EMBL" id="CP066167">
    <property type="protein sequence ID" value="QQD18302.1"/>
    <property type="molecule type" value="Genomic_DNA"/>
</dbReference>
<keyword evidence="8 11" id="KW-0648">Protein biosynthesis</keyword>
<evidence type="ECO:0000259" key="12">
    <source>
        <dbReference type="Pfam" id="PF05746"/>
    </source>
</evidence>
<evidence type="ECO:0000256" key="10">
    <source>
        <dbReference type="ARBA" id="ARBA00047937"/>
    </source>
</evidence>